<protein>
    <recommendedName>
        <fullName evidence="3">YD repeat-containing protein</fullName>
    </recommendedName>
</protein>
<evidence type="ECO:0000313" key="2">
    <source>
        <dbReference type="Proteomes" id="UP000309488"/>
    </source>
</evidence>
<dbReference type="EMBL" id="SWBR01000008">
    <property type="protein sequence ID" value="TKC04534.1"/>
    <property type="molecule type" value="Genomic_DNA"/>
</dbReference>
<dbReference type="AlphaFoldDB" id="A0A4U1CDX6"/>
<sequence>MAQSVSLKNVAQPGPEGSKFANYFSTLVNESTGNAQIEIPIYNLVVDGVTVPITLSYHTSGVKVTDLSGSVGLGWSLNAGGGIYRSINGLPDEKKDGSPSTFLNDNGFSPGSYLSLLNNVNSYYAQTILKSFANNNYDINQDDYSYNFLNRSGQLFFNVSQQLKEAVNSNTLFSYDSKYLLTINAVDSQGNQYTFSDKEKTSTYHITTPTSPQPDVTVHGTTSWKLSDITTIHNKQINFSYTDYTTQIVYPSGNSLSEIKGVSGSYTETCYSDRFTSSSTSTNVSSFNKLIDNIVTDEVSIQFYYIEVSSASNWKKKLDKIEIVSLNSGEKIRTIQFEHSLFAGDARLKLDAVKIKDRALVEIEKYEFTYNALPLPPVSTLDKDIFGYYNGNKGNTTLLKAFNLAGIGSSLFNSDRTVDAYGILAGSLETVKYPTGGTTKFYCGPNVVDGVRYAPGLRINKIETIDSDSKIVNTKVFSYQELTGRSTTFPDYAVRQQMVDPLFFNSNGAWSCSSENTYVLSNLPQNFYYGLITTKEMGGDGRDLVTKQYFIDPSADGATSGNILTGGYYRQRLYKKELYKENDLAQNIVKRNTFTFNVERNSNNDHLIWKLIPSYLTNTYLDNTLYTCLDYSAGVDSLYSLRSNWVTISQEEEKFFENGVETLSSNKAYEYLNKSHYLPTKETSYQSTGIQQVKKYSYPLDFNLAGNSLTDDITNGIRNLQQKHVIEPVIEQYSQLSDGNGNMVTTSALLTSFKPSTSLPNKLYYLNIDHPSTDFAPLSITTNSVQMDSRYVNRISFNNYDTNGNLLEQQLVGGIKVSYLYSYNKQFLIAEIKNSDFATVENVLGGATSVEIFSNSNPTDAQITVLVNQLRASPLLKDSYISSYTYEPLVGMTSKTDIKGMKTYFEYDDFQRLKNIKNQNGDILKSYCYNYAGQVTDCNGYTGVEVQPELLEIVVGYSPVRSEICLLGQEGQPPIAVLLLYGTAQLGTAVMIGQPVPTYFLDPAGTTYAPDGYYQGDLPDPVHGYRLYYLRDGVVLFSVWCDELDPAH</sequence>
<proteinExistence type="predicted"/>
<comment type="caution">
    <text evidence="1">The sequence shown here is derived from an EMBL/GenBank/DDBJ whole genome shotgun (WGS) entry which is preliminary data.</text>
</comment>
<dbReference type="OrthoDB" id="903892at2"/>
<reference evidence="1 2" key="1">
    <citation type="submission" date="2019-04" db="EMBL/GenBank/DDBJ databases">
        <title>Pedobacter sp. RP-3-22 sp. nov., isolated from Arctic soil.</title>
        <authorList>
            <person name="Dahal R.H."/>
            <person name="Kim D.-U."/>
        </authorList>
    </citation>
    <scope>NUCLEOTIDE SEQUENCE [LARGE SCALE GENOMIC DNA]</scope>
    <source>
        <strain evidence="1 2">RP-3-22</strain>
    </source>
</reference>
<evidence type="ECO:0000313" key="1">
    <source>
        <dbReference type="EMBL" id="TKC04534.1"/>
    </source>
</evidence>
<dbReference type="RefSeq" id="WP_136844343.1">
    <property type="nucleotide sequence ID" value="NZ_SWBR01000008.1"/>
</dbReference>
<organism evidence="1 2">
    <name type="scientific">Pedobacter polaris</name>
    <dbReference type="NCBI Taxonomy" id="2571273"/>
    <lineage>
        <taxon>Bacteria</taxon>
        <taxon>Pseudomonadati</taxon>
        <taxon>Bacteroidota</taxon>
        <taxon>Sphingobacteriia</taxon>
        <taxon>Sphingobacteriales</taxon>
        <taxon>Sphingobacteriaceae</taxon>
        <taxon>Pedobacter</taxon>
    </lineage>
</organism>
<name>A0A4U1CDX6_9SPHI</name>
<keyword evidence="2" id="KW-1185">Reference proteome</keyword>
<gene>
    <name evidence="1" type="ORF">FA048_19535</name>
</gene>
<accession>A0A4U1CDX6</accession>
<evidence type="ECO:0008006" key="3">
    <source>
        <dbReference type="Google" id="ProtNLM"/>
    </source>
</evidence>
<dbReference type="Proteomes" id="UP000309488">
    <property type="component" value="Unassembled WGS sequence"/>
</dbReference>